<name>A0ABX5N6N0_SERMA</name>
<organism evidence="2 3">
    <name type="scientific">Serratia marcescens</name>
    <dbReference type="NCBI Taxonomy" id="615"/>
    <lineage>
        <taxon>Bacteria</taxon>
        <taxon>Pseudomonadati</taxon>
        <taxon>Pseudomonadota</taxon>
        <taxon>Gammaproteobacteria</taxon>
        <taxon>Enterobacterales</taxon>
        <taxon>Yersiniaceae</taxon>
        <taxon>Serratia</taxon>
    </lineage>
</organism>
<evidence type="ECO:0000256" key="1">
    <source>
        <dbReference type="SAM" id="Phobius"/>
    </source>
</evidence>
<sequence>MTTVYESNRFAFQVSWGSILAGSAVALVTYLIFSVLGTAVGAQAVDMMQKGNPLSGFGTGTGIWLLVSTLASLAAGAFVAGRTAPNRGGLHGLLSWAITTLLTTWLVVSLASGVVGLAG</sequence>
<comment type="caution">
    <text evidence="2">The sequence shown here is derived from an EMBL/GenBank/DDBJ whole genome shotgun (WGS) entry which is preliminary data.</text>
</comment>
<gene>
    <name evidence="2" type="ORF">DMW51_24570</name>
</gene>
<feature type="transmembrane region" description="Helical" evidence="1">
    <location>
        <begin position="20"/>
        <end position="42"/>
    </location>
</feature>
<feature type="non-terminal residue" evidence="2">
    <location>
        <position position="119"/>
    </location>
</feature>
<feature type="transmembrane region" description="Helical" evidence="1">
    <location>
        <begin position="93"/>
        <end position="118"/>
    </location>
</feature>
<keyword evidence="1" id="KW-1133">Transmembrane helix</keyword>
<keyword evidence="1" id="KW-0472">Membrane</keyword>
<reference evidence="2" key="1">
    <citation type="submission" date="2018-06" db="EMBL/GenBank/DDBJ databases">
        <title>Serratia marcescens genome sequencing and assembly.</title>
        <authorList>
            <person name="Martins R.C.R."/>
            <person name="Perdigao-Neto L.V."/>
            <person name="Costa S.F."/>
            <person name="Levin A.S.S."/>
        </authorList>
    </citation>
    <scope>NUCLEOTIDE SEQUENCE</scope>
    <source>
        <strain evidence="2">1283</strain>
    </source>
</reference>
<reference evidence="2" key="2">
    <citation type="submission" date="2018-06" db="EMBL/GenBank/DDBJ databases">
        <authorList>
            <person name="Martins R.C."/>
            <person name="Perdigao-Neto L.V."/>
            <person name="Costa S.F."/>
            <person name="Levin A.S.S."/>
        </authorList>
    </citation>
    <scope>NUCLEOTIDE SEQUENCE</scope>
    <source>
        <strain evidence="2">1283</strain>
    </source>
</reference>
<evidence type="ECO:0000313" key="3">
    <source>
        <dbReference type="Proteomes" id="UP000247823"/>
    </source>
</evidence>
<evidence type="ECO:0008006" key="4">
    <source>
        <dbReference type="Google" id="ProtNLM"/>
    </source>
</evidence>
<accession>A0ABX5N6N0</accession>
<dbReference type="EMBL" id="QJQB01000552">
    <property type="protein sequence ID" value="PYA56493.1"/>
    <property type="molecule type" value="Genomic_DNA"/>
</dbReference>
<keyword evidence="1" id="KW-0812">Transmembrane</keyword>
<dbReference type="Proteomes" id="UP000247823">
    <property type="component" value="Unassembled WGS sequence"/>
</dbReference>
<keyword evidence="3" id="KW-1185">Reference proteome</keyword>
<evidence type="ECO:0000313" key="2">
    <source>
        <dbReference type="EMBL" id="PYA56493.1"/>
    </source>
</evidence>
<feature type="transmembrane region" description="Helical" evidence="1">
    <location>
        <begin position="63"/>
        <end position="81"/>
    </location>
</feature>
<protein>
    <recommendedName>
        <fullName evidence="4">DUF4064 domain-containing protein</fullName>
    </recommendedName>
</protein>
<proteinExistence type="predicted"/>